<sequence length="98" mass="10626">MPNPLDVVLGNILGSEQTRPDQKAVSFRIDFNNYVKLSALQSITPKGVSRNQLLNDLLAVALDQVESSLPDGASDAYEAAVAHHEEGLTMLLEQEGHL</sequence>
<reference evidence="1" key="1">
    <citation type="journal article" date="2021" name="Viruses">
        <title>Circular Rep-Encoding Single-Stranded DNA Sequences in Milk from Water Buffaloes (Bubalus arnee f. bubalis).</title>
        <authorList>
            <person name="Koenig M.-T."/>
            <person name="Fux R."/>
            <person name="Link E."/>
            <person name="Sutter G."/>
            <person name="Maertlbauer E."/>
            <person name="Didier A."/>
        </authorList>
    </citation>
    <scope>NUCLEOTIDE SEQUENCE</scope>
    <source>
        <strain evidence="1">21BAMI.2076</strain>
    </source>
</reference>
<proteinExistence type="predicted"/>
<protein>
    <submittedName>
        <fullName evidence="1">Uncharacterized protein</fullName>
    </submittedName>
</protein>
<accession>A0A8F1SZI4</accession>
<name>A0A8F1SZI4_9ZZZZ</name>
<organism evidence="1">
    <name type="scientific">SPHINX/BMMF group 2 DNA sequence</name>
    <dbReference type="NCBI Taxonomy" id="2502152"/>
    <lineage>
        <taxon>unclassified sequences</taxon>
    </lineage>
</organism>
<evidence type="ECO:0000313" key="1">
    <source>
        <dbReference type="EMBL" id="QWQ66147.1"/>
    </source>
</evidence>
<dbReference type="AlphaFoldDB" id="A0A8F1SZI4"/>
<dbReference type="EMBL" id="MW828669">
    <property type="protein sequence ID" value="QWQ66147.1"/>
    <property type="molecule type" value="Genomic_DNA"/>
</dbReference>